<evidence type="ECO:0000313" key="2">
    <source>
        <dbReference type="Proteomes" id="UP001062846"/>
    </source>
</evidence>
<comment type="caution">
    <text evidence="1">The sequence shown here is derived from an EMBL/GenBank/DDBJ whole genome shotgun (WGS) entry which is preliminary data.</text>
</comment>
<reference evidence="1" key="1">
    <citation type="submission" date="2022-02" db="EMBL/GenBank/DDBJ databases">
        <title>Plant Genome Project.</title>
        <authorList>
            <person name="Zhang R.-G."/>
        </authorList>
    </citation>
    <scope>NUCLEOTIDE SEQUENCE</scope>
    <source>
        <strain evidence="1">AT1</strain>
    </source>
</reference>
<keyword evidence="2" id="KW-1185">Reference proteome</keyword>
<protein>
    <submittedName>
        <fullName evidence="1">Uncharacterized protein</fullName>
    </submittedName>
</protein>
<dbReference type="Proteomes" id="UP001062846">
    <property type="component" value="Chromosome 10"/>
</dbReference>
<evidence type="ECO:0000313" key="1">
    <source>
        <dbReference type="EMBL" id="KAI8535014.1"/>
    </source>
</evidence>
<name>A0ACC0M348_RHOML</name>
<dbReference type="EMBL" id="CM046397">
    <property type="protein sequence ID" value="KAI8535014.1"/>
    <property type="molecule type" value="Genomic_DNA"/>
</dbReference>
<gene>
    <name evidence="1" type="ORF">RHMOL_Rhmol10G0141900</name>
</gene>
<organism evidence="1 2">
    <name type="scientific">Rhododendron molle</name>
    <name type="common">Chinese azalea</name>
    <name type="synonym">Azalea mollis</name>
    <dbReference type="NCBI Taxonomy" id="49168"/>
    <lineage>
        <taxon>Eukaryota</taxon>
        <taxon>Viridiplantae</taxon>
        <taxon>Streptophyta</taxon>
        <taxon>Embryophyta</taxon>
        <taxon>Tracheophyta</taxon>
        <taxon>Spermatophyta</taxon>
        <taxon>Magnoliopsida</taxon>
        <taxon>eudicotyledons</taxon>
        <taxon>Gunneridae</taxon>
        <taxon>Pentapetalae</taxon>
        <taxon>asterids</taxon>
        <taxon>Ericales</taxon>
        <taxon>Ericaceae</taxon>
        <taxon>Ericoideae</taxon>
        <taxon>Rhodoreae</taxon>
        <taxon>Rhododendron</taxon>
    </lineage>
</organism>
<sequence>MPPPPPEPGEQAPVVAPKNDPTPHNMQPHQNSHHQKRNTEGPSPAQRSEPSPTPQPTLAPNQIHQHHHPSTPPPTKNLRRTHHHQHPPNQARTKHHQTPKQRPTASTTPTTPQRHRHEATQWKQEQTELSRRNLPPSPPSLPIVGHLHLLKQPLHRYFYKLYQALGPVFSLRFGSQLVVVISSPSGTEECFTKNDIVLANRPRFTIGKYLGYNYTTVVNSPYGDHWRNLRRIMSLEILSTNRLNAFLSIRRDEVRQLLYRLYQKSSTDFAKVELKSKLSGLTFNITMRMIAGKRYYGDDLENSAEAEEFRELMTEVFLYAGASNPAEFLPVLRWIDYKGFEKNLIKIHKRMDALLQGLIEEHRRDRSKKTLIDHLLSLQESQPDYYRDAIIRGLISVMILAGTDTSAVTLEWAMSLLVNHPQALKKARTELDSHVGQDRLIEEQDISKLPYLQAIISETFRLCPTAPMLIPHMSSDDCIIGGFDVPRDTILLVNAWAIHRDPKLWDDPIIFKPERFEGGEVEGYKLMPFGFGRRACPGVGLAQRVVGLALGSLIQCFEWERVSEDLVDLTEGKGATMPKAEPLEVMCKARDMMKKIVLHGRNHA</sequence>
<accession>A0ACC0M348</accession>
<proteinExistence type="predicted"/>